<feature type="region of interest" description="Disordered" evidence="7">
    <location>
        <begin position="1"/>
        <end position="22"/>
    </location>
</feature>
<feature type="compositionally biased region" description="Polar residues" evidence="7">
    <location>
        <begin position="548"/>
        <end position="563"/>
    </location>
</feature>
<dbReference type="SUPFAM" id="SSF56112">
    <property type="entry name" value="Protein kinase-like (PK-like)"/>
    <property type="match status" value="1"/>
</dbReference>
<feature type="compositionally biased region" description="Basic and acidic residues" evidence="7">
    <location>
        <begin position="530"/>
        <end position="540"/>
    </location>
</feature>
<feature type="compositionally biased region" description="Low complexity" evidence="7">
    <location>
        <begin position="507"/>
        <end position="528"/>
    </location>
</feature>
<feature type="compositionally biased region" description="Low complexity" evidence="7">
    <location>
        <begin position="808"/>
        <end position="825"/>
    </location>
</feature>
<dbReference type="GO" id="GO:0004715">
    <property type="term" value="F:non-membrane spanning protein tyrosine kinase activity"/>
    <property type="evidence" value="ECO:0007669"/>
    <property type="project" value="UniProtKB-EC"/>
</dbReference>
<feature type="region of interest" description="Disordered" evidence="7">
    <location>
        <begin position="611"/>
        <end position="880"/>
    </location>
</feature>
<dbReference type="EC" id="2.7.10.2" evidence="1"/>
<feature type="compositionally biased region" description="Low complexity" evidence="7">
    <location>
        <begin position="747"/>
        <end position="768"/>
    </location>
</feature>
<dbReference type="GO" id="GO:0005524">
    <property type="term" value="F:ATP binding"/>
    <property type="evidence" value="ECO:0007669"/>
    <property type="project" value="UniProtKB-KW"/>
</dbReference>
<evidence type="ECO:0000259" key="8">
    <source>
        <dbReference type="PROSITE" id="PS50001"/>
    </source>
</evidence>
<evidence type="ECO:0000256" key="2">
    <source>
        <dbReference type="ARBA" id="ARBA00022741"/>
    </source>
</evidence>
<feature type="compositionally biased region" description="Basic and acidic residues" evidence="7">
    <location>
        <begin position="826"/>
        <end position="848"/>
    </location>
</feature>
<accession>A0A7E4W756</accession>
<dbReference type="Pfam" id="PF07714">
    <property type="entry name" value="PK_Tyr_Ser-Thr"/>
    <property type="match status" value="1"/>
</dbReference>
<keyword evidence="4" id="KW-0418">Kinase</keyword>
<evidence type="ECO:0000256" key="1">
    <source>
        <dbReference type="ARBA" id="ARBA00011903"/>
    </source>
</evidence>
<keyword evidence="3" id="KW-0067">ATP-binding</keyword>
<sequence length="880" mass="98586">MSKRRHNRANRAPAPATTKEVEPVRAKTKSVEFLAVPEVPDHFLFDGHVPEAVAAHAAFVGFIPLEQLPRTLEHGDNMFGRYVLRCVEHMGKFLIILTAYGDHCEIHYRVGHYHSKQSKHKLYALECHPRGFKTLGLLFKHYSTDSLKPANLNCGFPMRYIMDRVSVVVPSRTLRIVGPIGEGNFCQVQKVEQPHPKGGKRYAAMKSCHKVEGEIDSQTGRNVSIEMLHEARILAGFTDYTYITMFYGVCYDEPIPKLVMELCPYGSVETYITDKSCHVSVPEKVLMIYDIACGMSHLEDIHCVHRDLATRNCLISVRGVVKIGDFGLTRQERELQSEKTRFNEFKAPVRWMAPECLNRNPVFSNKSDVWAFGMTIYEIFSDGLRPYDDDSEMKVIAKKIRAGITPELPPHCQGESKTPRGAIIAMKLSWAKNPRSRPPFRFLKTRILNFGRRYPSCSPYDRCFKPSPHQITQMYPRERLDFICNGPEVGEVWFINREHEEEEERTSPTNAPTGATTTATKGSTVADTKNVYEDEEKHAEALSPHQCEPSSNAECPMSSERNTPPTPFRIATSAEMAEKEGPLISLHQVQSSENSSQRSHKVKKMVPVPFEKGVPKESRAKRGGTFLMPTGLDQDKSKGKEKKKHHHHHHKPQHPTQTQDKEPPPPLEIGAGAGATMTTTTNTTTAATPPNDKKTDTGSTTTTKNTTTTTTTTTTTQYSSRKSRVNVRSSNSKSNLSHSRKSDSKANKSPPRQSQSSSKDSQTTSNSSVKRNKKPSGAGFFNTIFGRKPPTKPSNPHRNVNTALGHESQPSGTSTPSPFSPSRTGSNEKDKLERKTKTSDKEVHELGSRESILPEPKKLEKKKPIVMQRPRAKSSNKRPA</sequence>
<evidence type="ECO:0000259" key="9">
    <source>
        <dbReference type="PROSITE" id="PS50011"/>
    </source>
</evidence>
<dbReference type="InterPro" id="IPR000980">
    <property type="entry name" value="SH2"/>
</dbReference>
<dbReference type="InterPro" id="IPR011009">
    <property type="entry name" value="Kinase-like_dom_sf"/>
</dbReference>
<dbReference type="PROSITE" id="PS50011">
    <property type="entry name" value="PROTEIN_KINASE_DOM"/>
    <property type="match status" value="1"/>
</dbReference>
<evidence type="ECO:0000256" key="4">
    <source>
        <dbReference type="ARBA" id="ARBA00023137"/>
    </source>
</evidence>
<dbReference type="PROSITE" id="PS00109">
    <property type="entry name" value="PROTEIN_KINASE_TYR"/>
    <property type="match status" value="1"/>
</dbReference>
<evidence type="ECO:0000256" key="7">
    <source>
        <dbReference type="SAM" id="MobiDB-lite"/>
    </source>
</evidence>
<protein>
    <recommendedName>
        <fullName evidence="1">non-specific protein-tyrosine kinase</fullName>
        <ecNumber evidence="1">2.7.10.2</ecNumber>
    </recommendedName>
</protein>
<feature type="compositionally biased region" description="Low complexity" evidence="7">
    <location>
        <begin position="697"/>
        <end position="737"/>
    </location>
</feature>
<reference evidence="11" key="2">
    <citation type="submission" date="2020-10" db="UniProtKB">
        <authorList>
            <consortium name="WormBaseParasite"/>
        </authorList>
    </citation>
    <scope>IDENTIFICATION</scope>
</reference>
<feature type="compositionally biased region" description="Basic residues" evidence="7">
    <location>
        <begin position="639"/>
        <end position="653"/>
    </location>
</feature>
<feature type="compositionally biased region" description="Low complexity" evidence="7">
    <location>
        <begin position="674"/>
        <end position="688"/>
    </location>
</feature>
<dbReference type="WBParaSite" id="Pan_g7892.t1">
    <property type="protein sequence ID" value="Pan_g7892.t1"/>
    <property type="gene ID" value="Pan_g7892"/>
</dbReference>
<evidence type="ECO:0000256" key="6">
    <source>
        <dbReference type="PROSITE-ProRule" id="PRU00191"/>
    </source>
</evidence>
<dbReference type="InterPro" id="IPR050198">
    <property type="entry name" value="Non-receptor_tyrosine_kinases"/>
</dbReference>
<evidence type="ECO:0000313" key="11">
    <source>
        <dbReference type="WBParaSite" id="Pan_g7892.t1"/>
    </source>
</evidence>
<feature type="domain" description="SH2" evidence="8">
    <location>
        <begin position="58"/>
        <end position="158"/>
    </location>
</feature>
<organism evidence="10 11">
    <name type="scientific">Panagrellus redivivus</name>
    <name type="common">Microworm</name>
    <dbReference type="NCBI Taxonomy" id="6233"/>
    <lineage>
        <taxon>Eukaryota</taxon>
        <taxon>Metazoa</taxon>
        <taxon>Ecdysozoa</taxon>
        <taxon>Nematoda</taxon>
        <taxon>Chromadorea</taxon>
        <taxon>Rhabditida</taxon>
        <taxon>Tylenchina</taxon>
        <taxon>Panagrolaimomorpha</taxon>
        <taxon>Panagrolaimoidea</taxon>
        <taxon>Panagrolaimidae</taxon>
        <taxon>Panagrellus</taxon>
    </lineage>
</organism>
<keyword evidence="10" id="KW-1185">Reference proteome</keyword>
<name>A0A7E4W756_PANRE</name>
<dbReference type="PROSITE" id="PS50001">
    <property type="entry name" value="SH2"/>
    <property type="match status" value="1"/>
</dbReference>
<dbReference type="PANTHER" id="PTHR24418">
    <property type="entry name" value="TYROSINE-PROTEIN KINASE"/>
    <property type="match status" value="1"/>
</dbReference>
<dbReference type="InterPro" id="IPR020635">
    <property type="entry name" value="Tyr_kinase_cat_dom"/>
</dbReference>
<evidence type="ECO:0000256" key="3">
    <source>
        <dbReference type="ARBA" id="ARBA00022840"/>
    </source>
</evidence>
<evidence type="ECO:0000256" key="5">
    <source>
        <dbReference type="ARBA" id="ARBA00051245"/>
    </source>
</evidence>
<proteinExistence type="predicted"/>
<dbReference type="InterPro" id="IPR008266">
    <property type="entry name" value="Tyr_kinase_AS"/>
</dbReference>
<dbReference type="SMART" id="SM00219">
    <property type="entry name" value="TyrKc"/>
    <property type="match status" value="1"/>
</dbReference>
<keyword evidence="2" id="KW-0547">Nucleotide-binding</keyword>
<keyword evidence="6" id="KW-0727">SH2 domain</keyword>
<dbReference type="Gene3D" id="1.10.510.10">
    <property type="entry name" value="Transferase(Phosphotransferase) domain 1"/>
    <property type="match status" value="1"/>
</dbReference>
<dbReference type="AlphaFoldDB" id="A0A7E4W756"/>
<keyword evidence="4" id="KW-0829">Tyrosine-protein kinase</keyword>
<dbReference type="Proteomes" id="UP000492821">
    <property type="component" value="Unassembled WGS sequence"/>
</dbReference>
<evidence type="ECO:0000313" key="10">
    <source>
        <dbReference type="Proteomes" id="UP000492821"/>
    </source>
</evidence>
<comment type="catalytic activity">
    <reaction evidence="5">
        <text>L-tyrosyl-[protein] + ATP = O-phospho-L-tyrosyl-[protein] + ADP + H(+)</text>
        <dbReference type="Rhea" id="RHEA:10596"/>
        <dbReference type="Rhea" id="RHEA-COMP:10136"/>
        <dbReference type="Rhea" id="RHEA-COMP:20101"/>
        <dbReference type="ChEBI" id="CHEBI:15378"/>
        <dbReference type="ChEBI" id="CHEBI:30616"/>
        <dbReference type="ChEBI" id="CHEBI:46858"/>
        <dbReference type="ChEBI" id="CHEBI:61978"/>
        <dbReference type="ChEBI" id="CHEBI:456216"/>
        <dbReference type="EC" id="2.7.10.2"/>
    </reaction>
</comment>
<keyword evidence="4" id="KW-0808">Transferase</keyword>
<feature type="domain" description="Protein kinase" evidence="9">
    <location>
        <begin position="174"/>
        <end position="448"/>
    </location>
</feature>
<feature type="compositionally biased region" description="Basic residues" evidence="7">
    <location>
        <begin position="870"/>
        <end position="880"/>
    </location>
</feature>
<reference evidence="10" key="1">
    <citation type="journal article" date="2013" name="Genetics">
        <title>The draft genome and transcriptome of Panagrellus redivivus are shaped by the harsh demands of a free-living lifestyle.</title>
        <authorList>
            <person name="Srinivasan J."/>
            <person name="Dillman A.R."/>
            <person name="Macchietto M.G."/>
            <person name="Heikkinen L."/>
            <person name="Lakso M."/>
            <person name="Fracchia K.M."/>
            <person name="Antoshechkin I."/>
            <person name="Mortazavi A."/>
            <person name="Wong G."/>
            <person name="Sternberg P.W."/>
        </authorList>
    </citation>
    <scope>NUCLEOTIDE SEQUENCE [LARGE SCALE GENOMIC DNA]</scope>
    <source>
        <strain evidence="10">MT8872</strain>
    </source>
</reference>
<dbReference type="InterPro" id="IPR001245">
    <property type="entry name" value="Ser-Thr/Tyr_kinase_cat_dom"/>
</dbReference>
<dbReference type="PRINTS" id="PR00109">
    <property type="entry name" value="TYRKINASE"/>
</dbReference>
<dbReference type="InterPro" id="IPR000719">
    <property type="entry name" value="Prot_kinase_dom"/>
</dbReference>
<feature type="region of interest" description="Disordered" evidence="7">
    <location>
        <begin position="499"/>
        <end position="565"/>
    </location>
</feature>